<protein>
    <submittedName>
        <fullName evidence="1">Uncharacterized protein</fullName>
    </submittedName>
</protein>
<keyword evidence="2" id="KW-1185">Reference proteome</keyword>
<sequence length="205" mass="22734">MQVKTYYENGLPSQGMRRAKADKQVALGKGAYHPFSNVLEALADTIKTEERNAQKLVQSVREVGDENPCLSGSLLKQQTISLERAHRRLIDSLEELLRSYQYDSMAGLSDEQVLLLNYPSYDLGVLSHYLRVQRHRMECRQEVGAVLSQSVQAVGPAALAGREQEAQFSACNAAVDDNTWHGIEAYHKALKASKKTKAVAATTAR</sequence>
<dbReference type="EMBL" id="JAUSTP010000021">
    <property type="protein sequence ID" value="MDQ0190648.1"/>
    <property type="molecule type" value="Genomic_DNA"/>
</dbReference>
<evidence type="ECO:0000313" key="2">
    <source>
        <dbReference type="Proteomes" id="UP001232973"/>
    </source>
</evidence>
<organism evidence="1 2">
    <name type="scientific">Alicyclobacillus cycloheptanicus</name>
    <dbReference type="NCBI Taxonomy" id="1457"/>
    <lineage>
        <taxon>Bacteria</taxon>
        <taxon>Bacillati</taxon>
        <taxon>Bacillota</taxon>
        <taxon>Bacilli</taxon>
        <taxon>Bacillales</taxon>
        <taxon>Alicyclobacillaceae</taxon>
        <taxon>Alicyclobacillus</taxon>
    </lineage>
</organism>
<reference evidence="1 2" key="1">
    <citation type="submission" date="2023-07" db="EMBL/GenBank/DDBJ databases">
        <title>Genomic Encyclopedia of Type Strains, Phase IV (KMG-IV): sequencing the most valuable type-strain genomes for metagenomic binning, comparative biology and taxonomic classification.</title>
        <authorList>
            <person name="Goeker M."/>
        </authorList>
    </citation>
    <scope>NUCLEOTIDE SEQUENCE [LARGE SCALE GENOMIC DNA]</scope>
    <source>
        <strain evidence="1 2">DSM 4006</strain>
    </source>
</reference>
<accession>A0ABT9XK43</accession>
<comment type="caution">
    <text evidence="1">The sequence shown here is derived from an EMBL/GenBank/DDBJ whole genome shotgun (WGS) entry which is preliminary data.</text>
</comment>
<proteinExistence type="predicted"/>
<dbReference type="Proteomes" id="UP001232973">
    <property type="component" value="Unassembled WGS sequence"/>
</dbReference>
<gene>
    <name evidence="1" type="ORF">J2S03_002515</name>
</gene>
<dbReference type="RefSeq" id="WP_274456617.1">
    <property type="nucleotide sequence ID" value="NZ_CP067097.1"/>
</dbReference>
<name>A0ABT9XK43_9BACL</name>
<evidence type="ECO:0000313" key="1">
    <source>
        <dbReference type="EMBL" id="MDQ0190648.1"/>
    </source>
</evidence>